<dbReference type="Pfam" id="PF00685">
    <property type="entry name" value="Sulfotransfer_1"/>
    <property type="match status" value="1"/>
</dbReference>
<keyword evidence="1" id="KW-0808">Transferase</keyword>
<evidence type="ECO:0000256" key="2">
    <source>
        <dbReference type="ARBA" id="ARBA00023180"/>
    </source>
</evidence>
<evidence type="ECO:0000313" key="5">
    <source>
        <dbReference type="Proteomes" id="UP001228905"/>
    </source>
</evidence>
<sequence>MSATLAGLTLPPTRRPNLLGIGAAKAGTTWLAGLLAAHPDIFMPPQKELNALHYGNLAARLHEYQAYFDAGETHAVRCDFSVRYLASPQAPAAAAQLAPDSRILAILRNPVDQLQSHYWHLRRQNFHHHAPVDPAPDLFQALDRFGDILLEPALYGKHLTRWLEHFPRERLLVLDHADLAGERLGPSLERLCRFLEIESFDFSAAAAEASAAESRVGVQPRGGLAGFLYSRLYVGVARGPYQWAKQTFGVKAMDSVKRGLKLRQASEAVFFKPGYPRLDATDRARLYERMAPDIAQLESLGLIDTSRWKPAP</sequence>
<proteinExistence type="predicted"/>
<dbReference type="InterPro" id="IPR000863">
    <property type="entry name" value="Sulfotransferase_dom"/>
</dbReference>
<protein>
    <recommendedName>
        <fullName evidence="3">Sulfotransferase domain-containing protein</fullName>
    </recommendedName>
</protein>
<dbReference type="EMBL" id="JAUSVS010000001">
    <property type="protein sequence ID" value="MDQ0463118.1"/>
    <property type="molecule type" value="Genomic_DNA"/>
</dbReference>
<comment type="caution">
    <text evidence="4">The sequence shown here is derived from an EMBL/GenBank/DDBJ whole genome shotgun (WGS) entry which is preliminary data.</text>
</comment>
<dbReference type="Gene3D" id="3.40.50.300">
    <property type="entry name" value="P-loop containing nucleotide triphosphate hydrolases"/>
    <property type="match status" value="1"/>
</dbReference>
<keyword evidence="2" id="KW-0325">Glycoprotein</keyword>
<reference evidence="4 5" key="1">
    <citation type="submission" date="2023-07" db="EMBL/GenBank/DDBJ databases">
        <title>Genomic Encyclopedia of Type Strains, Phase IV (KMG-IV): sequencing the most valuable type-strain genomes for metagenomic binning, comparative biology and taxonomic classification.</title>
        <authorList>
            <person name="Goeker M."/>
        </authorList>
    </citation>
    <scope>NUCLEOTIDE SEQUENCE [LARGE SCALE GENOMIC DNA]</scope>
    <source>
        <strain evidence="4 5">DSM 18695</strain>
    </source>
</reference>
<evidence type="ECO:0000256" key="1">
    <source>
        <dbReference type="ARBA" id="ARBA00022679"/>
    </source>
</evidence>
<name>A0ABU0IM67_9CAUL</name>
<dbReference type="Proteomes" id="UP001228905">
    <property type="component" value="Unassembled WGS sequence"/>
</dbReference>
<dbReference type="PANTHER" id="PTHR10605">
    <property type="entry name" value="HEPARAN SULFATE SULFOTRANSFERASE"/>
    <property type="match status" value="1"/>
</dbReference>
<dbReference type="InterPro" id="IPR027417">
    <property type="entry name" value="P-loop_NTPase"/>
</dbReference>
<keyword evidence="5" id="KW-1185">Reference proteome</keyword>
<evidence type="ECO:0000313" key="4">
    <source>
        <dbReference type="EMBL" id="MDQ0463118.1"/>
    </source>
</evidence>
<evidence type="ECO:0000259" key="3">
    <source>
        <dbReference type="Pfam" id="PF00685"/>
    </source>
</evidence>
<accession>A0ABU0IM67</accession>
<dbReference type="InterPro" id="IPR037359">
    <property type="entry name" value="NST/OST"/>
</dbReference>
<dbReference type="RefSeq" id="WP_307346459.1">
    <property type="nucleotide sequence ID" value="NZ_JAUSVS010000001.1"/>
</dbReference>
<dbReference type="SUPFAM" id="SSF52540">
    <property type="entry name" value="P-loop containing nucleoside triphosphate hydrolases"/>
    <property type="match status" value="1"/>
</dbReference>
<feature type="domain" description="Sulfotransferase" evidence="3">
    <location>
        <begin position="21"/>
        <end position="198"/>
    </location>
</feature>
<organism evidence="4 5">
    <name type="scientific">Caulobacter ginsengisoli</name>
    <dbReference type="NCBI Taxonomy" id="400775"/>
    <lineage>
        <taxon>Bacteria</taxon>
        <taxon>Pseudomonadati</taxon>
        <taxon>Pseudomonadota</taxon>
        <taxon>Alphaproteobacteria</taxon>
        <taxon>Caulobacterales</taxon>
        <taxon>Caulobacteraceae</taxon>
        <taxon>Caulobacter</taxon>
    </lineage>
</organism>
<dbReference type="PANTHER" id="PTHR10605:SF56">
    <property type="entry name" value="BIFUNCTIONAL HEPARAN SULFATE N-DEACETYLASE_N-SULFOTRANSFERASE"/>
    <property type="match status" value="1"/>
</dbReference>
<gene>
    <name evidence="4" type="ORF">QO010_000866</name>
</gene>